<gene>
    <name evidence="2" type="ORF">GGR05_002731</name>
</gene>
<proteinExistence type="predicted"/>
<reference evidence="2 3" key="1">
    <citation type="submission" date="2020-08" db="EMBL/GenBank/DDBJ databases">
        <title>Genomic Encyclopedia of Type Strains, Phase IV (KMG-IV): sequencing the most valuable type-strain genomes for metagenomic binning, comparative biology and taxonomic classification.</title>
        <authorList>
            <person name="Goeker M."/>
        </authorList>
    </citation>
    <scope>NUCLEOTIDE SEQUENCE [LARGE SCALE GENOMIC DNA]</scope>
    <source>
        <strain evidence="2 3">DSM 25024</strain>
    </source>
</reference>
<name>A0A7W6BTF8_9HYPH</name>
<feature type="region of interest" description="Disordered" evidence="1">
    <location>
        <begin position="1"/>
        <end position="26"/>
    </location>
</feature>
<protein>
    <submittedName>
        <fullName evidence="2">Uncharacterized protein</fullName>
    </submittedName>
</protein>
<accession>A0A7W6BTF8</accession>
<evidence type="ECO:0000313" key="3">
    <source>
        <dbReference type="Proteomes" id="UP000531216"/>
    </source>
</evidence>
<evidence type="ECO:0000256" key="1">
    <source>
        <dbReference type="SAM" id="MobiDB-lite"/>
    </source>
</evidence>
<dbReference type="RefSeq" id="WP_090962305.1">
    <property type="nucleotide sequence ID" value="NZ_FOOA01000005.1"/>
</dbReference>
<sequence length="169" mass="18374">MPKKKGVSLGGTKLKFEKPGSDGTVTQSRRLKTGTEAIAAIKVRCRAGTFEWRYGRFGNAQYHAGSAFARLWERAGIASTGSGIPRLANGDTQPRGGLMDGRVVAMDQLKAIGKKIGGPMQRRLVAYCVEDRTPKEIAASYNGHVTDRQMSDTLDVDLLELARVMKFAT</sequence>
<organism evidence="2 3">
    <name type="scientific">Aureimonas phyllosphaerae</name>
    <dbReference type="NCBI Taxonomy" id="1166078"/>
    <lineage>
        <taxon>Bacteria</taxon>
        <taxon>Pseudomonadati</taxon>
        <taxon>Pseudomonadota</taxon>
        <taxon>Alphaproteobacteria</taxon>
        <taxon>Hyphomicrobiales</taxon>
        <taxon>Aurantimonadaceae</taxon>
        <taxon>Aureimonas</taxon>
    </lineage>
</organism>
<dbReference type="OrthoDB" id="8085372at2"/>
<dbReference type="AlphaFoldDB" id="A0A7W6BTF8"/>
<comment type="caution">
    <text evidence="2">The sequence shown here is derived from an EMBL/GenBank/DDBJ whole genome shotgun (WGS) entry which is preliminary data.</text>
</comment>
<dbReference type="Proteomes" id="UP000531216">
    <property type="component" value="Unassembled WGS sequence"/>
</dbReference>
<keyword evidence="3" id="KW-1185">Reference proteome</keyword>
<dbReference type="EMBL" id="JACIDO010000005">
    <property type="protein sequence ID" value="MBB3936577.1"/>
    <property type="molecule type" value="Genomic_DNA"/>
</dbReference>
<evidence type="ECO:0000313" key="2">
    <source>
        <dbReference type="EMBL" id="MBB3936577.1"/>
    </source>
</evidence>